<feature type="binding site" evidence="5">
    <location>
        <position position="356"/>
    </location>
    <ligand>
        <name>Zn(2+)</name>
        <dbReference type="ChEBI" id="CHEBI:29105"/>
    </ligand>
</feature>
<keyword evidence="3 5" id="KW-0479">Metal-binding</keyword>
<evidence type="ECO:0000313" key="8">
    <source>
        <dbReference type="Proteomes" id="UP001385951"/>
    </source>
</evidence>
<organism evidence="7 8">
    <name type="scientific">Cerrena zonata</name>
    <dbReference type="NCBI Taxonomy" id="2478898"/>
    <lineage>
        <taxon>Eukaryota</taxon>
        <taxon>Fungi</taxon>
        <taxon>Dikarya</taxon>
        <taxon>Basidiomycota</taxon>
        <taxon>Agaricomycotina</taxon>
        <taxon>Agaricomycetes</taxon>
        <taxon>Polyporales</taxon>
        <taxon>Cerrenaceae</taxon>
        <taxon>Cerrena</taxon>
    </lineage>
</organism>
<keyword evidence="2 5" id="KW-0808">Transferase</keyword>
<evidence type="ECO:0000259" key="6">
    <source>
        <dbReference type="PROSITE" id="PS50970"/>
    </source>
</evidence>
<keyword evidence="4 5" id="KW-0862">Zinc</keyword>
<dbReference type="GO" id="GO:0032259">
    <property type="term" value="P:methylation"/>
    <property type="evidence" value="ECO:0007669"/>
    <property type="project" value="UniProtKB-KW"/>
</dbReference>
<accession>A0AAW0FJX9</accession>
<dbReference type="GO" id="GO:0009086">
    <property type="term" value="P:methionine biosynthetic process"/>
    <property type="evidence" value="ECO:0007669"/>
    <property type="project" value="TreeGrafter"/>
</dbReference>
<keyword evidence="1 5" id="KW-0489">Methyltransferase</keyword>
<dbReference type="PANTHER" id="PTHR46015:SF1">
    <property type="entry name" value="HOMOCYSTEINE S-METHYLTRANSFERASE-LIKE ISOFORM 1"/>
    <property type="match status" value="1"/>
</dbReference>
<dbReference type="Pfam" id="PF02574">
    <property type="entry name" value="S-methyl_trans"/>
    <property type="match status" value="1"/>
</dbReference>
<dbReference type="InterPro" id="IPR036589">
    <property type="entry name" value="HCY_dom_sf"/>
</dbReference>
<dbReference type="SUPFAM" id="SSF82282">
    <property type="entry name" value="Homocysteine S-methyltransferase"/>
    <property type="match status" value="1"/>
</dbReference>
<sequence>MFHQNKHVLVLDGGFGTTLEDLFDKDISTSLWSAKLIDDDPETIINAHLAFLRAGADIILTSTYQCAFNTFTNVGYTHEEAVRLMRKAVHLAVEAKTRYFAERKAAFPEDIKIALSLGPYGATLSPAQEFDGYYPPPFGPRGFDPENEKQGTNAFGNGDGERKLEESAVEALKEFHLERLRVFKEDEEVWGAIDFIAFETVPVTREIKAIRRAMGILQVEGGIESKPWWISTVWPDGKYPEKRCGEDAVKPEEVIQAVAGQSPDSLLPVPDGFGINCTAVDYIASLVDELGKEFDSLLGKRPWLALYPNGGDVYDPKTKTWIPRESKESWAESFGAIVRQVTKSRKWAGVIAGGCCRTKPIDIRLLNRIVKHSIGKSVK</sequence>
<dbReference type="PANTHER" id="PTHR46015">
    <property type="entry name" value="ZGC:172121"/>
    <property type="match status" value="1"/>
</dbReference>
<keyword evidence="8" id="KW-1185">Reference proteome</keyword>
<dbReference type="AlphaFoldDB" id="A0AAW0FJX9"/>
<dbReference type="PROSITE" id="PS50970">
    <property type="entry name" value="HCY"/>
    <property type="match status" value="1"/>
</dbReference>
<dbReference type="InterPro" id="IPR003726">
    <property type="entry name" value="HCY_dom"/>
</dbReference>
<feature type="domain" description="Hcy-binding" evidence="6">
    <location>
        <begin position="1"/>
        <end position="370"/>
    </location>
</feature>
<proteinExistence type="predicted"/>
<dbReference type="EMBL" id="JASBNA010000087">
    <property type="protein sequence ID" value="KAK7677532.1"/>
    <property type="molecule type" value="Genomic_DNA"/>
</dbReference>
<dbReference type="Gene3D" id="3.20.20.330">
    <property type="entry name" value="Homocysteine-binding-like domain"/>
    <property type="match status" value="1"/>
</dbReference>
<evidence type="ECO:0000256" key="4">
    <source>
        <dbReference type="ARBA" id="ARBA00022833"/>
    </source>
</evidence>
<dbReference type="Proteomes" id="UP001385951">
    <property type="component" value="Unassembled WGS sequence"/>
</dbReference>
<dbReference type="GO" id="GO:0046872">
    <property type="term" value="F:metal ion binding"/>
    <property type="evidence" value="ECO:0007669"/>
    <property type="project" value="UniProtKB-KW"/>
</dbReference>
<name>A0AAW0FJX9_9APHY</name>
<reference evidence="7 8" key="1">
    <citation type="submission" date="2022-09" db="EMBL/GenBank/DDBJ databases">
        <authorList>
            <person name="Palmer J.M."/>
        </authorList>
    </citation>
    <scope>NUCLEOTIDE SEQUENCE [LARGE SCALE GENOMIC DNA]</scope>
    <source>
        <strain evidence="7 8">DSM 7382</strain>
    </source>
</reference>
<dbReference type="GO" id="GO:0008898">
    <property type="term" value="F:S-adenosylmethionine-homocysteine S-methyltransferase activity"/>
    <property type="evidence" value="ECO:0007669"/>
    <property type="project" value="TreeGrafter"/>
</dbReference>
<protein>
    <recommendedName>
        <fullName evidence="6">Hcy-binding domain-containing protein</fullName>
    </recommendedName>
</protein>
<comment type="caution">
    <text evidence="7">The sequence shown here is derived from an EMBL/GenBank/DDBJ whole genome shotgun (WGS) entry which is preliminary data.</text>
</comment>
<feature type="binding site" evidence="5">
    <location>
        <position position="277"/>
    </location>
    <ligand>
        <name>Zn(2+)</name>
        <dbReference type="ChEBI" id="CHEBI:29105"/>
    </ligand>
</feature>
<evidence type="ECO:0000256" key="2">
    <source>
        <dbReference type="ARBA" id="ARBA00022679"/>
    </source>
</evidence>
<comment type="cofactor">
    <cofactor evidence="5">
        <name>Zn(2+)</name>
        <dbReference type="ChEBI" id="CHEBI:29105"/>
    </cofactor>
</comment>
<feature type="binding site" evidence="5">
    <location>
        <position position="355"/>
    </location>
    <ligand>
        <name>Zn(2+)</name>
        <dbReference type="ChEBI" id="CHEBI:29105"/>
    </ligand>
</feature>
<gene>
    <name evidence="7" type="ORF">QCA50_019538</name>
</gene>
<evidence type="ECO:0000313" key="7">
    <source>
        <dbReference type="EMBL" id="KAK7677532.1"/>
    </source>
</evidence>
<evidence type="ECO:0000256" key="3">
    <source>
        <dbReference type="ARBA" id="ARBA00022723"/>
    </source>
</evidence>
<evidence type="ECO:0000256" key="1">
    <source>
        <dbReference type="ARBA" id="ARBA00022603"/>
    </source>
</evidence>
<dbReference type="InterPro" id="IPR051486">
    <property type="entry name" value="Hcy_S-methyltransferase"/>
</dbReference>
<dbReference type="GO" id="GO:0033528">
    <property type="term" value="P:S-methylmethionine cycle"/>
    <property type="evidence" value="ECO:0007669"/>
    <property type="project" value="TreeGrafter"/>
</dbReference>
<evidence type="ECO:0000256" key="5">
    <source>
        <dbReference type="PROSITE-ProRule" id="PRU00333"/>
    </source>
</evidence>